<dbReference type="CDD" id="cd07389">
    <property type="entry name" value="MPP_PhoD"/>
    <property type="match status" value="1"/>
</dbReference>
<dbReference type="AlphaFoldDB" id="A0A9W6ZI26"/>
<dbReference type="InterPro" id="IPR018946">
    <property type="entry name" value="PhoD-like_MPP"/>
</dbReference>
<feature type="transmembrane region" description="Helical" evidence="1">
    <location>
        <begin position="358"/>
        <end position="383"/>
    </location>
</feature>
<keyword evidence="3" id="KW-1185">Reference proteome</keyword>
<dbReference type="Proteomes" id="UP001165122">
    <property type="component" value="Unassembled WGS sequence"/>
</dbReference>
<keyword evidence="1" id="KW-0812">Transmembrane</keyword>
<evidence type="ECO:0000313" key="3">
    <source>
        <dbReference type="Proteomes" id="UP001165122"/>
    </source>
</evidence>
<evidence type="ECO:0000256" key="1">
    <source>
        <dbReference type="SAM" id="Phobius"/>
    </source>
</evidence>
<accession>A0A9W6ZI26</accession>
<sequence>MPLTLAFGSCHRLHPGLEEQNLLSHISSQNPYAYLWLGDAVYADKRNNDIEGLREAYDTMLSYPPYSKLLKQVRGRIYGTWDDHDYGLNDAGKYLDDKESRKLLYLNFLNVNSDDVRRNRDGVYHTINIKENRENVKVIFLDTRTFRENHYIPSVGGIPFPLSPVIAAFSRFLVKMLGLGSNFTGDVLGEEQWEWLESELVHDGGVNIIVSSIQVLTTNPLVESWGHFPKEKRKFLELLDSSKTKTIVLSGDVHHAEFSKVGDVVEITSSGLTHSCSGPFYGFVCDIMLRTFEQHRLEGFYWVKENFGVLRIQEGEVGVEVYDGEGNVVGETRVGEREGGIVWEEVPQLLDGRVSWNFVGFVGGLLLVAVVMLRILIGFVGRWRKKKKNSKKKIS</sequence>
<reference evidence="3" key="1">
    <citation type="journal article" date="2023" name="Commun. Biol.">
        <title>Genome analysis of Parmales, the sister group of diatoms, reveals the evolutionary specialization of diatoms from phago-mixotrophs to photoautotrophs.</title>
        <authorList>
            <person name="Ban H."/>
            <person name="Sato S."/>
            <person name="Yoshikawa S."/>
            <person name="Yamada K."/>
            <person name="Nakamura Y."/>
            <person name="Ichinomiya M."/>
            <person name="Sato N."/>
            <person name="Blanc-Mathieu R."/>
            <person name="Endo H."/>
            <person name="Kuwata A."/>
            <person name="Ogata H."/>
        </authorList>
    </citation>
    <scope>NUCLEOTIDE SEQUENCE [LARGE SCALE GENOMIC DNA]</scope>
    <source>
        <strain evidence="3">NIES 3700</strain>
    </source>
</reference>
<dbReference type="Gene3D" id="3.60.21.70">
    <property type="entry name" value="PhoD-like phosphatase"/>
    <property type="match status" value="1"/>
</dbReference>
<dbReference type="SUPFAM" id="SSF56300">
    <property type="entry name" value="Metallo-dependent phosphatases"/>
    <property type="match status" value="1"/>
</dbReference>
<name>A0A9W6ZI26_9STRA</name>
<evidence type="ECO:0008006" key="4">
    <source>
        <dbReference type="Google" id="ProtNLM"/>
    </source>
</evidence>
<dbReference type="InterPro" id="IPR029052">
    <property type="entry name" value="Metallo-depent_PP-like"/>
</dbReference>
<dbReference type="PANTHER" id="PTHR33987">
    <property type="entry name" value="CALCINEURIN-LIKE METALLO-PHOSPHOESTERASE SUPERFAMILY PROTEIN"/>
    <property type="match status" value="1"/>
</dbReference>
<dbReference type="PANTHER" id="PTHR33987:SF1">
    <property type="entry name" value="CALCINEURIN-LIKE METALLO-PHOSPHOESTERASE SUPERFAMILY PROTEIN"/>
    <property type="match status" value="1"/>
</dbReference>
<keyword evidence="1" id="KW-1133">Transmembrane helix</keyword>
<proteinExistence type="predicted"/>
<dbReference type="InterPro" id="IPR038607">
    <property type="entry name" value="PhoD-like_sf"/>
</dbReference>
<organism evidence="2 3">
    <name type="scientific">Triparma laevis f. longispina</name>
    <dbReference type="NCBI Taxonomy" id="1714387"/>
    <lineage>
        <taxon>Eukaryota</taxon>
        <taxon>Sar</taxon>
        <taxon>Stramenopiles</taxon>
        <taxon>Ochrophyta</taxon>
        <taxon>Bolidophyceae</taxon>
        <taxon>Parmales</taxon>
        <taxon>Triparmaceae</taxon>
        <taxon>Triparma</taxon>
    </lineage>
</organism>
<keyword evidence="1" id="KW-0472">Membrane</keyword>
<dbReference type="EMBL" id="BRXW01000419">
    <property type="protein sequence ID" value="GMH52606.1"/>
    <property type="molecule type" value="Genomic_DNA"/>
</dbReference>
<dbReference type="OrthoDB" id="10266805at2759"/>
<evidence type="ECO:0000313" key="2">
    <source>
        <dbReference type="EMBL" id="GMH52606.1"/>
    </source>
</evidence>
<comment type="caution">
    <text evidence="2">The sequence shown here is derived from an EMBL/GenBank/DDBJ whole genome shotgun (WGS) entry which is preliminary data.</text>
</comment>
<gene>
    <name evidence="2" type="ORF">TrLO_g10369</name>
</gene>
<protein>
    <recommendedName>
        <fullName evidence="4">PhoD-like phosphatase metallophosphatase domain-containing protein</fullName>
    </recommendedName>
</protein>